<dbReference type="Gene3D" id="1.10.510.10">
    <property type="entry name" value="Transferase(Phosphotransferase) domain 1"/>
    <property type="match status" value="1"/>
</dbReference>
<dbReference type="InterPro" id="IPR018391">
    <property type="entry name" value="PQQ_b-propeller_rpt"/>
</dbReference>
<dbReference type="InterPro" id="IPR011009">
    <property type="entry name" value="Kinase-like_dom_sf"/>
</dbReference>
<protein>
    <recommendedName>
        <fullName evidence="3">non-specific serine/threonine protein kinase</fullName>
        <ecNumber evidence="3">2.7.11.1</ecNumber>
    </recommendedName>
</protein>
<dbReference type="GO" id="GO:0005524">
    <property type="term" value="F:ATP binding"/>
    <property type="evidence" value="ECO:0007669"/>
    <property type="project" value="UniProtKB-UniRule"/>
</dbReference>
<keyword evidence="6" id="KW-0812">Transmembrane</keyword>
<dbReference type="Pfam" id="PF00069">
    <property type="entry name" value="Pkinase"/>
    <property type="match status" value="1"/>
</dbReference>
<dbReference type="InterPro" id="IPR011047">
    <property type="entry name" value="Quinoprotein_ADH-like_sf"/>
</dbReference>
<dbReference type="SMART" id="SM00220">
    <property type="entry name" value="S_TKc"/>
    <property type="match status" value="1"/>
</dbReference>
<dbReference type="GO" id="GO:1990604">
    <property type="term" value="C:IRE1-TRAF2-ASK1 complex"/>
    <property type="evidence" value="ECO:0007669"/>
    <property type="project" value="TreeGrafter"/>
</dbReference>
<dbReference type="InterPro" id="IPR038357">
    <property type="entry name" value="KEN_sf"/>
</dbReference>
<dbReference type="PANTHER" id="PTHR13954:SF6">
    <property type="entry name" value="NON-SPECIFIC SERINE_THREONINE PROTEIN KINASE"/>
    <property type="match status" value="1"/>
</dbReference>
<keyword evidence="15" id="KW-0472">Membrane</keyword>
<evidence type="ECO:0000256" key="5">
    <source>
        <dbReference type="ARBA" id="ARBA00022679"/>
    </source>
</evidence>
<dbReference type="FunFam" id="1.10.510.10:FF:000572">
    <property type="entry name" value="Serine/threonine-protein kinase/endoribonuclease IRE1"/>
    <property type="match status" value="1"/>
</dbReference>
<keyword evidence="10" id="KW-0418">Kinase</keyword>
<evidence type="ECO:0000256" key="12">
    <source>
        <dbReference type="ARBA" id="ARBA00022840"/>
    </source>
</evidence>
<dbReference type="GO" id="GO:0016787">
    <property type="term" value="F:hydrolase activity"/>
    <property type="evidence" value="ECO:0007669"/>
    <property type="project" value="UniProtKB-KW"/>
</dbReference>
<evidence type="ECO:0000256" key="21">
    <source>
        <dbReference type="SAM" id="SignalP"/>
    </source>
</evidence>
<evidence type="ECO:0000256" key="20">
    <source>
        <dbReference type="SAM" id="MobiDB-lite"/>
    </source>
</evidence>
<feature type="region of interest" description="Disordered" evidence="20">
    <location>
        <begin position="981"/>
        <end position="1010"/>
    </location>
</feature>
<feature type="compositionally biased region" description="Basic residues" evidence="20">
    <location>
        <begin position="720"/>
        <end position="738"/>
    </location>
</feature>
<comment type="cofactor">
    <cofactor evidence="1">
        <name>Mg(2+)</name>
        <dbReference type="ChEBI" id="CHEBI:18420"/>
    </cofactor>
</comment>
<evidence type="ECO:0000313" key="24">
    <source>
        <dbReference type="EMBL" id="POS73510.1"/>
    </source>
</evidence>
<organism evidence="24 25">
    <name type="scientific">Diaporthe helianthi</name>
    <dbReference type="NCBI Taxonomy" id="158607"/>
    <lineage>
        <taxon>Eukaryota</taxon>
        <taxon>Fungi</taxon>
        <taxon>Dikarya</taxon>
        <taxon>Ascomycota</taxon>
        <taxon>Pezizomycotina</taxon>
        <taxon>Sordariomycetes</taxon>
        <taxon>Sordariomycetidae</taxon>
        <taxon>Diaporthales</taxon>
        <taxon>Diaporthaceae</taxon>
        <taxon>Diaporthe</taxon>
    </lineage>
</organism>
<evidence type="ECO:0000256" key="15">
    <source>
        <dbReference type="ARBA" id="ARBA00023136"/>
    </source>
</evidence>
<accession>A0A2P5HTB3</accession>
<keyword evidence="25" id="KW-1185">Reference proteome</keyword>
<evidence type="ECO:0000256" key="13">
    <source>
        <dbReference type="ARBA" id="ARBA00022842"/>
    </source>
</evidence>
<dbReference type="SUPFAM" id="SSF50998">
    <property type="entry name" value="Quinoprotein alcohol dehydrogenase-like"/>
    <property type="match status" value="1"/>
</dbReference>
<evidence type="ECO:0000256" key="11">
    <source>
        <dbReference type="ARBA" id="ARBA00022801"/>
    </source>
</evidence>
<evidence type="ECO:0000256" key="8">
    <source>
        <dbReference type="ARBA" id="ARBA00022729"/>
    </source>
</evidence>
<dbReference type="FunCoup" id="A0A2P5HTB3">
    <property type="interactions" value="123"/>
</dbReference>
<dbReference type="EC" id="2.7.11.1" evidence="3"/>
<dbReference type="EMBL" id="MAVT02000784">
    <property type="protein sequence ID" value="POS73510.1"/>
    <property type="molecule type" value="Genomic_DNA"/>
</dbReference>
<evidence type="ECO:0000256" key="9">
    <source>
        <dbReference type="ARBA" id="ARBA00022741"/>
    </source>
</evidence>
<comment type="catalytic activity">
    <reaction evidence="18">
        <text>L-seryl-[protein] + ATP = O-phospho-L-seryl-[protein] + ADP + H(+)</text>
        <dbReference type="Rhea" id="RHEA:17989"/>
        <dbReference type="Rhea" id="RHEA-COMP:9863"/>
        <dbReference type="Rhea" id="RHEA-COMP:11604"/>
        <dbReference type="ChEBI" id="CHEBI:15378"/>
        <dbReference type="ChEBI" id="CHEBI:29999"/>
        <dbReference type="ChEBI" id="CHEBI:30616"/>
        <dbReference type="ChEBI" id="CHEBI:83421"/>
        <dbReference type="ChEBI" id="CHEBI:456216"/>
        <dbReference type="EC" id="2.7.11.1"/>
    </reaction>
    <physiologicalReaction direction="left-to-right" evidence="18">
        <dbReference type="Rhea" id="RHEA:17990"/>
    </physiologicalReaction>
</comment>
<comment type="caution">
    <text evidence="24">The sequence shown here is derived from an EMBL/GenBank/DDBJ whole genome shotgun (WGS) entry which is preliminary data.</text>
</comment>
<evidence type="ECO:0000256" key="3">
    <source>
        <dbReference type="ARBA" id="ARBA00012513"/>
    </source>
</evidence>
<dbReference type="InParanoid" id="A0A2P5HTB3"/>
<dbReference type="SMART" id="SM00580">
    <property type="entry name" value="PUG"/>
    <property type="match status" value="1"/>
</dbReference>
<feature type="compositionally biased region" description="Low complexity" evidence="20">
    <location>
        <begin position="138"/>
        <end position="148"/>
    </location>
</feature>
<feature type="region of interest" description="Disordered" evidence="20">
    <location>
        <begin position="537"/>
        <end position="572"/>
    </location>
</feature>
<dbReference type="Gene3D" id="3.30.200.20">
    <property type="entry name" value="Phosphorylase Kinase, domain 1"/>
    <property type="match status" value="1"/>
</dbReference>
<keyword evidence="4" id="KW-0723">Serine/threonine-protein kinase</keyword>
<feature type="compositionally biased region" description="Low complexity" evidence="20">
    <location>
        <begin position="55"/>
        <end position="64"/>
    </location>
</feature>
<keyword evidence="8 21" id="KW-0732">Signal</keyword>
<dbReference type="InterPro" id="IPR045133">
    <property type="entry name" value="IRE1/2-like"/>
</dbReference>
<dbReference type="GO" id="GO:0004521">
    <property type="term" value="F:RNA endonuclease activity"/>
    <property type="evidence" value="ECO:0007669"/>
    <property type="project" value="InterPro"/>
</dbReference>
<dbReference type="PANTHER" id="PTHR13954">
    <property type="entry name" value="IRE1-RELATED"/>
    <property type="match status" value="1"/>
</dbReference>
<keyword evidence="5" id="KW-0808">Transferase</keyword>
<dbReference type="CDD" id="cd09769">
    <property type="entry name" value="Luminal_IRE1"/>
    <property type="match status" value="1"/>
</dbReference>
<proteinExistence type="predicted"/>
<dbReference type="GO" id="GO:0046872">
    <property type="term" value="F:metal ion binding"/>
    <property type="evidence" value="ECO:0007669"/>
    <property type="project" value="UniProtKB-KW"/>
</dbReference>
<dbReference type="Pfam" id="PF06479">
    <property type="entry name" value="Ribonuc_2-5A"/>
    <property type="match status" value="1"/>
</dbReference>
<comment type="subcellular location">
    <subcellularLocation>
        <location evidence="2">Membrane</location>
        <topology evidence="2">Single-pass type I membrane protein</topology>
    </subcellularLocation>
</comment>
<dbReference type="PROSITE" id="PS50011">
    <property type="entry name" value="PROTEIN_KINASE_DOM"/>
    <property type="match status" value="1"/>
</dbReference>
<dbReference type="InterPro" id="IPR008271">
    <property type="entry name" value="Ser/Thr_kinase_AS"/>
</dbReference>
<feature type="signal peptide" evidence="21">
    <location>
        <begin position="1"/>
        <end position="39"/>
    </location>
</feature>
<dbReference type="InterPro" id="IPR000719">
    <property type="entry name" value="Prot_kinase_dom"/>
</dbReference>
<keyword evidence="9 19" id="KW-0547">Nucleotide-binding</keyword>
<dbReference type="InterPro" id="IPR017441">
    <property type="entry name" value="Protein_kinase_ATP_BS"/>
</dbReference>
<dbReference type="GO" id="GO:0006397">
    <property type="term" value="P:mRNA processing"/>
    <property type="evidence" value="ECO:0007669"/>
    <property type="project" value="InterPro"/>
</dbReference>
<evidence type="ECO:0000256" key="19">
    <source>
        <dbReference type="PROSITE-ProRule" id="PRU10141"/>
    </source>
</evidence>
<dbReference type="STRING" id="158607.A0A2P5HTB3"/>
<feature type="domain" description="Protein kinase" evidence="22">
    <location>
        <begin position="799"/>
        <end position="1094"/>
    </location>
</feature>
<evidence type="ECO:0000256" key="1">
    <source>
        <dbReference type="ARBA" id="ARBA00001946"/>
    </source>
</evidence>
<dbReference type="GO" id="GO:0051082">
    <property type="term" value="F:unfolded protein binding"/>
    <property type="evidence" value="ECO:0007669"/>
    <property type="project" value="TreeGrafter"/>
</dbReference>
<keyword evidence="12 19" id="KW-0067">ATP-binding</keyword>
<feature type="region of interest" description="Disordered" evidence="20">
    <location>
        <begin position="108"/>
        <end position="152"/>
    </location>
</feature>
<keyword evidence="11" id="KW-0378">Hydrolase</keyword>
<sequence length="1239" mass="138508">MMLRRPPGEGRHVVQQQTNRKFFWVLAALLLPVLPLVEAVDFHSVEHQPQPPALASPSLAAPRAADPHPHHHQADRHGKSARGRAQPRHESPLEGDSVIRNLAATALTQHEVDTPHSSSRRKRTNTQSVKEMHPSYRQQQQQQQQQQQKNIEPYDASAISAAAPDLSNGRSVRAPSLLTPDRSIDDWEVEDFVLLATIDGDLYASDRRTGKERWHISLGQSMVETKHHRQVKSSADADSTIWDQSIWAIEPTGNGEIYMYAPGKTEGVMATGLSMKELVEKMSPYENKEYGLVYTGKKETNVLALDAATGRALRWFGPTASTAEDHDSCPRPLDPVASVDSEECYGGTITLGRTEYTVGISNPRGYPVATLKYSEWSPNIKDEDLMRQYSTTMDKLYITSRHDGRVYGFDFDRDAERRQSFVEHFPTPIARAFDVIRPARTYNPYEDDDKNPELIALPQPALPAKDEHEALVRSGAIFLDQIAGNWFAMSARSYPLVTKAPVAPITELDWLQGDEKLSDALVGQHFLGKPWTRPRIPLLPGSSNSAGSDLPQLDGPREDHRDVPTLATDAPNPTSTVIERVKKLPQEAANSAIEAFTNPFVAVLFMTALFVYRHEIIRRVKAAPKRSIRWTKGVLKQQGFNIDLDEDSSDETPEIQVVENDTGTERLAPEQVALVREAVNIGDDNPPDPTALRAPIEVAAAIQVQGDVQVDAAQAPPEPKKKKAHRGRRGGKQHRKNKKGDNGNGSAEDEALNDVEEAVNMAKKLGETARGPEPDIQTVPDDVGNVSVPILKIDDSLEVIQEQQLGTGSNGTIVFAGKWQARPVAVKRMLRSFYDIATRETRLLREVDLHPNVIRYYAQLERGDFIYIALQLCEASLADVVEKPSHFRALAELGSKNPLGVLKQITKGLDHLHSLQIVHRDLKPQNILITTDMDGEPLILVSDFGLCKKLENGQSSLGATTAHNAGTAGWRAPELLHDDDATPGPMLVDASSTHSGTASSSQQQGENRRRVTRSIDIFSLGIVFFYVLTQGSHPFDCGGSFMREVNIRKGTYSLERLEVLGEYQREASHLISKMISANPKERPKTKDILVHPFFWSAEKRLTFLCDVSDAFEREPRDPPSLALQALEEGAHEVIPNGDFLSRLHKDFVNSLGKQRKYTGSRLLDLLRALRNKKNHFRDMPEALQEKIVGHRAMEEGYLLYWTTRFPDLLLYCWNVVRHEDVGFDEDIQLKKYYQLKRPD</sequence>
<dbReference type="InterPro" id="IPR015943">
    <property type="entry name" value="WD40/YVTN_repeat-like_dom_sf"/>
</dbReference>
<dbReference type="PROSITE" id="PS00107">
    <property type="entry name" value="PROTEIN_KINASE_ATP"/>
    <property type="match status" value="1"/>
</dbReference>
<dbReference type="PROSITE" id="PS00108">
    <property type="entry name" value="PROTEIN_KINASE_ST"/>
    <property type="match status" value="1"/>
</dbReference>
<evidence type="ECO:0000256" key="17">
    <source>
        <dbReference type="ARBA" id="ARBA00048659"/>
    </source>
</evidence>
<reference evidence="24" key="1">
    <citation type="submission" date="2017-09" db="EMBL/GenBank/DDBJ databases">
        <title>Polyketide synthases of a Diaporthe helianthi virulent isolate.</title>
        <authorList>
            <person name="Baroncelli R."/>
        </authorList>
    </citation>
    <scope>NUCLEOTIDE SEQUENCE [LARGE SCALE GENOMIC DNA]</scope>
    <source>
        <strain evidence="24">7/96</strain>
    </source>
</reference>
<feature type="region of interest" description="Disordered" evidence="20">
    <location>
        <begin position="712"/>
        <end position="752"/>
    </location>
</feature>
<dbReference type="AlphaFoldDB" id="A0A2P5HTB3"/>
<evidence type="ECO:0000256" key="16">
    <source>
        <dbReference type="ARBA" id="ARBA00023180"/>
    </source>
</evidence>
<dbReference type="GO" id="GO:0070059">
    <property type="term" value="P:intrinsic apoptotic signaling pathway in response to endoplasmic reticulum stress"/>
    <property type="evidence" value="ECO:0007669"/>
    <property type="project" value="TreeGrafter"/>
</dbReference>
<evidence type="ECO:0000313" key="25">
    <source>
        <dbReference type="Proteomes" id="UP000094444"/>
    </source>
</evidence>
<evidence type="ECO:0000256" key="7">
    <source>
        <dbReference type="ARBA" id="ARBA00022723"/>
    </source>
</evidence>
<gene>
    <name evidence="24" type="ORF">DHEL01_v208096</name>
</gene>
<dbReference type="SUPFAM" id="SSF56112">
    <property type="entry name" value="Protein kinase-like (PK-like)"/>
    <property type="match status" value="1"/>
</dbReference>
<dbReference type="InterPro" id="IPR010513">
    <property type="entry name" value="KEN_dom"/>
</dbReference>
<dbReference type="GO" id="GO:0036498">
    <property type="term" value="P:IRE1-mediated unfolded protein response"/>
    <property type="evidence" value="ECO:0007669"/>
    <property type="project" value="TreeGrafter"/>
</dbReference>
<dbReference type="SMART" id="SM00564">
    <property type="entry name" value="PQQ"/>
    <property type="match status" value="2"/>
</dbReference>
<evidence type="ECO:0000259" key="22">
    <source>
        <dbReference type="PROSITE" id="PS50011"/>
    </source>
</evidence>
<feature type="chain" id="PRO_5015147882" description="non-specific serine/threonine protein kinase" evidence="21">
    <location>
        <begin position="40"/>
        <end position="1239"/>
    </location>
</feature>
<feature type="domain" description="KEN" evidence="23">
    <location>
        <begin position="1097"/>
        <end position="1235"/>
    </location>
</feature>
<feature type="compositionally biased region" description="Basic residues" evidence="20">
    <location>
        <begin position="69"/>
        <end position="86"/>
    </location>
</feature>
<evidence type="ECO:0000256" key="14">
    <source>
        <dbReference type="ARBA" id="ARBA00022989"/>
    </source>
</evidence>
<keyword evidence="14" id="KW-1133">Transmembrane helix</keyword>
<evidence type="ECO:0000256" key="18">
    <source>
        <dbReference type="ARBA" id="ARBA00048977"/>
    </source>
</evidence>
<dbReference type="GO" id="GO:0004674">
    <property type="term" value="F:protein serine/threonine kinase activity"/>
    <property type="evidence" value="ECO:0007669"/>
    <property type="project" value="UniProtKB-KW"/>
</dbReference>
<feature type="region of interest" description="Disordered" evidence="20">
    <location>
        <begin position="48"/>
        <end position="96"/>
    </location>
</feature>
<keyword evidence="13" id="KW-0460">Magnesium</keyword>
<evidence type="ECO:0000256" key="6">
    <source>
        <dbReference type="ARBA" id="ARBA00022692"/>
    </source>
</evidence>
<dbReference type="PROSITE" id="PS51392">
    <property type="entry name" value="KEN"/>
    <property type="match status" value="1"/>
</dbReference>
<feature type="compositionally biased region" description="Low complexity" evidence="20">
    <location>
        <begin position="990"/>
        <end position="1005"/>
    </location>
</feature>
<name>A0A2P5HTB3_DIAHE</name>
<dbReference type="Gene3D" id="2.130.10.10">
    <property type="entry name" value="YVTN repeat-like/Quinoprotein amine dehydrogenase"/>
    <property type="match status" value="1"/>
</dbReference>
<evidence type="ECO:0000259" key="23">
    <source>
        <dbReference type="PROSITE" id="PS51392"/>
    </source>
</evidence>
<keyword evidence="16" id="KW-0325">Glycoprotein</keyword>
<dbReference type="Proteomes" id="UP000094444">
    <property type="component" value="Unassembled WGS sequence"/>
</dbReference>
<keyword evidence="7" id="KW-0479">Metal-binding</keyword>
<dbReference type="Gene3D" id="1.20.1440.180">
    <property type="entry name" value="KEN domain"/>
    <property type="match status" value="1"/>
</dbReference>
<comment type="catalytic activity">
    <reaction evidence="17">
        <text>L-threonyl-[protein] + ATP = O-phospho-L-threonyl-[protein] + ADP + H(+)</text>
        <dbReference type="Rhea" id="RHEA:46608"/>
        <dbReference type="Rhea" id="RHEA-COMP:11060"/>
        <dbReference type="Rhea" id="RHEA-COMP:11605"/>
        <dbReference type="ChEBI" id="CHEBI:15378"/>
        <dbReference type="ChEBI" id="CHEBI:30013"/>
        <dbReference type="ChEBI" id="CHEBI:30616"/>
        <dbReference type="ChEBI" id="CHEBI:61977"/>
        <dbReference type="ChEBI" id="CHEBI:456216"/>
        <dbReference type="EC" id="2.7.11.1"/>
    </reaction>
    <physiologicalReaction direction="left-to-right" evidence="17">
        <dbReference type="Rhea" id="RHEA:46609"/>
    </physiologicalReaction>
</comment>
<evidence type="ECO:0000256" key="4">
    <source>
        <dbReference type="ARBA" id="ARBA00022527"/>
    </source>
</evidence>
<evidence type="ECO:0000256" key="2">
    <source>
        <dbReference type="ARBA" id="ARBA00004479"/>
    </source>
</evidence>
<dbReference type="FunFam" id="3.30.200.20:FF:000077">
    <property type="entry name" value="Putative Serine/threonine-protein kinase/endoribonuclease IRE1"/>
    <property type="match status" value="1"/>
</dbReference>
<feature type="binding site" evidence="19">
    <location>
        <position position="827"/>
    </location>
    <ligand>
        <name>ATP</name>
        <dbReference type="ChEBI" id="CHEBI:30616"/>
    </ligand>
</feature>
<evidence type="ECO:0000256" key="10">
    <source>
        <dbReference type="ARBA" id="ARBA00022777"/>
    </source>
</evidence>
<dbReference type="OrthoDB" id="63989at2759"/>